<evidence type="ECO:0000313" key="1">
    <source>
        <dbReference type="EMBL" id="MBX44888.1"/>
    </source>
</evidence>
<accession>A0A2P2NQV6</accession>
<dbReference type="EMBL" id="GGEC01064404">
    <property type="protein sequence ID" value="MBX44888.1"/>
    <property type="molecule type" value="Transcribed_RNA"/>
</dbReference>
<organism evidence="1">
    <name type="scientific">Rhizophora mucronata</name>
    <name type="common">Asiatic mangrove</name>
    <dbReference type="NCBI Taxonomy" id="61149"/>
    <lineage>
        <taxon>Eukaryota</taxon>
        <taxon>Viridiplantae</taxon>
        <taxon>Streptophyta</taxon>
        <taxon>Embryophyta</taxon>
        <taxon>Tracheophyta</taxon>
        <taxon>Spermatophyta</taxon>
        <taxon>Magnoliopsida</taxon>
        <taxon>eudicotyledons</taxon>
        <taxon>Gunneridae</taxon>
        <taxon>Pentapetalae</taxon>
        <taxon>rosids</taxon>
        <taxon>fabids</taxon>
        <taxon>Malpighiales</taxon>
        <taxon>Rhizophoraceae</taxon>
        <taxon>Rhizophora</taxon>
    </lineage>
</organism>
<sequence length="76" mass="9017">MFLPTVDWGLHRFIHSICFFRNPLSKEVWKLVHALKVWQFASFLSAWVLHIDLSPTFLNYGFGRLAHPSNYHIFIT</sequence>
<proteinExistence type="predicted"/>
<dbReference type="AlphaFoldDB" id="A0A2P2NQV6"/>
<name>A0A2P2NQV6_RHIMU</name>
<protein>
    <submittedName>
        <fullName evidence="1">Uncharacterized protein</fullName>
    </submittedName>
</protein>
<reference evidence="1" key="1">
    <citation type="submission" date="2018-02" db="EMBL/GenBank/DDBJ databases">
        <title>Rhizophora mucronata_Transcriptome.</title>
        <authorList>
            <person name="Meera S.P."/>
            <person name="Sreeshan A."/>
            <person name="Augustine A."/>
        </authorList>
    </citation>
    <scope>NUCLEOTIDE SEQUENCE</scope>
    <source>
        <tissue evidence="1">Leaf</tissue>
    </source>
</reference>